<evidence type="ECO:0000256" key="1">
    <source>
        <dbReference type="ARBA" id="ARBA00022723"/>
    </source>
</evidence>
<accession>A0ABN9S2A3</accession>
<dbReference type="PROSITE" id="PS50199">
    <property type="entry name" value="ZF_RANBP2_2"/>
    <property type="match status" value="1"/>
</dbReference>
<keyword evidence="1" id="KW-0479">Metal-binding</keyword>
<dbReference type="InterPro" id="IPR001876">
    <property type="entry name" value="Znf_RanBP2"/>
</dbReference>
<keyword evidence="3" id="KW-0862">Zinc</keyword>
<evidence type="ECO:0000313" key="6">
    <source>
        <dbReference type="EMBL" id="CAK0825750.1"/>
    </source>
</evidence>
<dbReference type="InterPro" id="IPR036443">
    <property type="entry name" value="Znf_RanBP2_sf"/>
</dbReference>
<dbReference type="Gene3D" id="4.10.1060.10">
    <property type="entry name" value="Zinc finger, RanBP2-type"/>
    <property type="match status" value="1"/>
</dbReference>
<sequence>MAWSGGHGGAKDGDWYCPTCADLQFRNNPECRHCGLSKEQGVSEITPDMFLQGHDVRAEARACAWVGCAANNNDPIIRVMVSYACLQFGVPGRAQRSSFSA</sequence>
<name>A0ABN9S2A3_9DINO</name>
<protein>
    <recommendedName>
        <fullName evidence="5">RanBP2-type domain-containing protein</fullName>
    </recommendedName>
</protein>
<organism evidence="6 7">
    <name type="scientific">Prorocentrum cordatum</name>
    <dbReference type="NCBI Taxonomy" id="2364126"/>
    <lineage>
        <taxon>Eukaryota</taxon>
        <taxon>Sar</taxon>
        <taxon>Alveolata</taxon>
        <taxon>Dinophyceae</taxon>
        <taxon>Prorocentrales</taxon>
        <taxon>Prorocentraceae</taxon>
        <taxon>Prorocentrum</taxon>
    </lineage>
</organism>
<dbReference type="EMBL" id="CAUYUJ010009058">
    <property type="protein sequence ID" value="CAK0825750.1"/>
    <property type="molecule type" value="Genomic_DNA"/>
</dbReference>
<evidence type="ECO:0000256" key="4">
    <source>
        <dbReference type="PROSITE-ProRule" id="PRU00322"/>
    </source>
</evidence>
<comment type="caution">
    <text evidence="6">The sequence shown here is derived from an EMBL/GenBank/DDBJ whole genome shotgun (WGS) entry which is preliminary data.</text>
</comment>
<dbReference type="Proteomes" id="UP001189429">
    <property type="component" value="Unassembled WGS sequence"/>
</dbReference>
<evidence type="ECO:0000256" key="3">
    <source>
        <dbReference type="ARBA" id="ARBA00022833"/>
    </source>
</evidence>
<evidence type="ECO:0000256" key="2">
    <source>
        <dbReference type="ARBA" id="ARBA00022771"/>
    </source>
</evidence>
<evidence type="ECO:0000259" key="5">
    <source>
        <dbReference type="PROSITE" id="PS50199"/>
    </source>
</evidence>
<proteinExistence type="predicted"/>
<reference evidence="6" key="1">
    <citation type="submission" date="2023-10" db="EMBL/GenBank/DDBJ databases">
        <authorList>
            <person name="Chen Y."/>
            <person name="Shah S."/>
            <person name="Dougan E. K."/>
            <person name="Thang M."/>
            <person name="Chan C."/>
        </authorList>
    </citation>
    <scope>NUCLEOTIDE SEQUENCE [LARGE SCALE GENOMIC DNA]</scope>
</reference>
<gene>
    <name evidence="6" type="ORF">PCOR1329_LOCUS25794</name>
</gene>
<dbReference type="SUPFAM" id="SSF90209">
    <property type="entry name" value="Ran binding protein zinc finger-like"/>
    <property type="match status" value="1"/>
</dbReference>
<keyword evidence="7" id="KW-1185">Reference proteome</keyword>
<feature type="domain" description="RanBP2-type" evidence="5">
    <location>
        <begin position="11"/>
        <end position="40"/>
    </location>
</feature>
<keyword evidence="2 4" id="KW-0863">Zinc-finger</keyword>
<evidence type="ECO:0000313" key="7">
    <source>
        <dbReference type="Proteomes" id="UP001189429"/>
    </source>
</evidence>